<evidence type="ECO:0000256" key="5">
    <source>
        <dbReference type="ARBA" id="ARBA00023052"/>
    </source>
</evidence>
<dbReference type="GO" id="GO:0030976">
    <property type="term" value="F:thiamine pyrophosphate binding"/>
    <property type="evidence" value="ECO:0007669"/>
    <property type="project" value="InterPro"/>
</dbReference>
<evidence type="ECO:0000256" key="7">
    <source>
        <dbReference type="ARBA" id="ARBA00044451"/>
    </source>
</evidence>
<dbReference type="Gene3D" id="3.40.50.970">
    <property type="match status" value="2"/>
</dbReference>
<dbReference type="GO" id="GO:0000287">
    <property type="term" value="F:magnesium ion binding"/>
    <property type="evidence" value="ECO:0007669"/>
    <property type="project" value="InterPro"/>
</dbReference>
<proteinExistence type="inferred from homology"/>
<organism evidence="12 13">
    <name type="scientific">Thamnocephalis sphaerospora</name>
    <dbReference type="NCBI Taxonomy" id="78915"/>
    <lineage>
        <taxon>Eukaryota</taxon>
        <taxon>Fungi</taxon>
        <taxon>Fungi incertae sedis</taxon>
        <taxon>Zoopagomycota</taxon>
        <taxon>Zoopagomycotina</taxon>
        <taxon>Zoopagomycetes</taxon>
        <taxon>Zoopagales</taxon>
        <taxon>Sigmoideomycetaceae</taxon>
        <taxon>Thamnocephalis</taxon>
    </lineage>
</organism>
<dbReference type="SUPFAM" id="SSF52518">
    <property type="entry name" value="Thiamin diphosphate-binding fold (THDP-binding)"/>
    <property type="match status" value="2"/>
</dbReference>
<dbReference type="EMBL" id="KZ993695">
    <property type="protein sequence ID" value="RKP04482.1"/>
    <property type="molecule type" value="Genomic_DNA"/>
</dbReference>
<dbReference type="CDD" id="cd07035">
    <property type="entry name" value="TPP_PYR_POX_like"/>
    <property type="match status" value="1"/>
</dbReference>
<dbReference type="CDD" id="cd02004">
    <property type="entry name" value="TPP_BZL_OCoD_HPCL"/>
    <property type="match status" value="1"/>
</dbReference>
<dbReference type="InterPro" id="IPR029061">
    <property type="entry name" value="THDP-binding"/>
</dbReference>
<dbReference type="InterPro" id="IPR012000">
    <property type="entry name" value="Thiamin_PyroP_enz_cen_dom"/>
</dbReference>
<dbReference type="PANTHER" id="PTHR43710">
    <property type="entry name" value="2-HYDROXYACYL-COA LYASE"/>
    <property type="match status" value="1"/>
</dbReference>
<dbReference type="SUPFAM" id="SSF52467">
    <property type="entry name" value="DHS-like NAD/FAD-binding domain"/>
    <property type="match status" value="1"/>
</dbReference>
<keyword evidence="6" id="KW-0456">Lyase</keyword>
<evidence type="ECO:0000256" key="3">
    <source>
        <dbReference type="ARBA" id="ARBA00022723"/>
    </source>
</evidence>
<dbReference type="InterPro" id="IPR045025">
    <property type="entry name" value="HACL1-like"/>
</dbReference>
<evidence type="ECO:0000256" key="4">
    <source>
        <dbReference type="ARBA" id="ARBA00022842"/>
    </source>
</evidence>
<evidence type="ECO:0000313" key="13">
    <source>
        <dbReference type="Proteomes" id="UP000271241"/>
    </source>
</evidence>
<dbReference type="Gene3D" id="3.40.50.1220">
    <property type="entry name" value="TPP-binding domain"/>
    <property type="match status" value="1"/>
</dbReference>
<dbReference type="GO" id="GO:0005777">
    <property type="term" value="C:peroxisome"/>
    <property type="evidence" value="ECO:0007669"/>
    <property type="project" value="TreeGrafter"/>
</dbReference>
<accession>A0A4P9XFX3</accession>
<evidence type="ECO:0000313" key="12">
    <source>
        <dbReference type="EMBL" id="RKP04482.1"/>
    </source>
</evidence>
<dbReference type="GO" id="GO:0001561">
    <property type="term" value="P:fatty acid alpha-oxidation"/>
    <property type="evidence" value="ECO:0007669"/>
    <property type="project" value="TreeGrafter"/>
</dbReference>
<protein>
    <recommendedName>
        <fullName evidence="9">2-hydroxyacyl-CoA lyase</fullName>
        <ecNumber evidence="9">4.1.2.63</ecNumber>
    </recommendedName>
</protein>
<dbReference type="Pfam" id="PF00205">
    <property type="entry name" value="TPP_enzyme_M"/>
    <property type="match status" value="1"/>
</dbReference>
<keyword evidence="5" id="KW-0786">Thiamine pyrophosphate</keyword>
<evidence type="ECO:0000256" key="8">
    <source>
        <dbReference type="ARBA" id="ARBA00044454"/>
    </source>
</evidence>
<sequence>PLLLLAGSSHRDQVGMGAFQELNQVEVCRPFTKYAAQPFNIPQIPHIIERAYHHTLQGRPGAAYVDLPADFINGQCDPASVDFASCRAALPLEVSADEHHIKLAASLLCAAKKPLIVIGKGAAYARAESEVRELVNLTGIPFLPTPMGKGVVPDDDMRCASAARSLVLKESDVILVLGARLNWILHFGLPPRFRADVKIIHVDVCAEELGRTRHIDVPVVGHLRPVLRNLIAMLRTLPALPTPSSEYTDQLRAKVQANELAAAKRLDDGKLPLSYHHTFKVIRSLLPSNVLLVSEGAKTMDISRSIFTMQEPRTRLDAATSGAMGPALGYAIAAQLLHPDRRVAAVLGDSAFGFSAMELETAARHKLPLIVVVINNNGIYAGLKADTFASLETPLALPPSTLLPNARYEMMAEAFGGRGFLCRTGPEVEAAVRDALAFQGGISVINILIDTGDPTQELVSGPPLLFAPCAKYSHLLPVGIWLDEQGPKRDSLVVLLCYLLSTLAHSTQ</sequence>
<dbReference type="Proteomes" id="UP000271241">
    <property type="component" value="Unassembled WGS sequence"/>
</dbReference>
<dbReference type="InterPro" id="IPR029035">
    <property type="entry name" value="DHS-like_NAD/FAD-binding_dom"/>
</dbReference>
<feature type="domain" description="Thiamine pyrophosphate enzyme central" evidence="10">
    <location>
        <begin position="101"/>
        <end position="230"/>
    </location>
</feature>
<keyword evidence="3" id="KW-0479">Metal-binding</keyword>
<reference evidence="13" key="1">
    <citation type="journal article" date="2018" name="Nat. Microbiol.">
        <title>Leveraging single-cell genomics to expand the fungal tree of life.</title>
        <authorList>
            <person name="Ahrendt S.R."/>
            <person name="Quandt C.A."/>
            <person name="Ciobanu D."/>
            <person name="Clum A."/>
            <person name="Salamov A."/>
            <person name="Andreopoulos B."/>
            <person name="Cheng J.F."/>
            <person name="Woyke T."/>
            <person name="Pelin A."/>
            <person name="Henrissat B."/>
            <person name="Reynolds N.K."/>
            <person name="Benny G.L."/>
            <person name="Smith M.E."/>
            <person name="James T.Y."/>
            <person name="Grigoriev I.V."/>
        </authorList>
    </citation>
    <scope>NUCLEOTIDE SEQUENCE [LARGE SCALE GENOMIC DNA]</scope>
    <source>
        <strain evidence="13">RSA 1356</strain>
    </source>
</reference>
<keyword evidence="13" id="KW-1185">Reference proteome</keyword>
<evidence type="ECO:0000256" key="9">
    <source>
        <dbReference type="ARBA" id="ARBA00044518"/>
    </source>
</evidence>
<name>A0A4P9XFX3_9FUNG</name>
<dbReference type="Pfam" id="PF02775">
    <property type="entry name" value="TPP_enzyme_C"/>
    <property type="match status" value="1"/>
</dbReference>
<comment type="cofactor">
    <cofactor evidence="1">
        <name>thiamine diphosphate</name>
        <dbReference type="ChEBI" id="CHEBI:58937"/>
    </cofactor>
</comment>
<dbReference type="FunFam" id="3.40.50.1220:FF:000006">
    <property type="entry name" value="2-hydroxyacyl-CoA lyase 1"/>
    <property type="match status" value="1"/>
</dbReference>
<evidence type="ECO:0000256" key="2">
    <source>
        <dbReference type="ARBA" id="ARBA00007812"/>
    </source>
</evidence>
<comment type="catalytic activity">
    <reaction evidence="8">
        <text>an (R)-2-hydroxy-long-chain-fatty acyl-CoA = a long-chain fatty aldehyde + formyl-CoA</text>
        <dbReference type="Rhea" id="RHEA:67444"/>
        <dbReference type="ChEBI" id="CHEBI:17176"/>
        <dbReference type="ChEBI" id="CHEBI:57376"/>
        <dbReference type="ChEBI" id="CHEBI:170012"/>
        <dbReference type="EC" id="4.1.2.63"/>
    </reaction>
    <physiologicalReaction direction="left-to-right" evidence="8">
        <dbReference type="Rhea" id="RHEA:67445"/>
    </physiologicalReaction>
</comment>
<keyword evidence="4" id="KW-0460">Magnesium</keyword>
<comment type="similarity">
    <text evidence="2">Belongs to the TPP enzyme family.</text>
</comment>
<dbReference type="OrthoDB" id="10006023at2759"/>
<evidence type="ECO:0000256" key="1">
    <source>
        <dbReference type="ARBA" id="ARBA00001964"/>
    </source>
</evidence>
<evidence type="ECO:0000259" key="11">
    <source>
        <dbReference type="Pfam" id="PF02775"/>
    </source>
</evidence>
<dbReference type="GO" id="GO:0106359">
    <property type="term" value="F:2-hydroxyacyl-CoA lyase activity"/>
    <property type="evidence" value="ECO:0007669"/>
    <property type="project" value="UniProtKB-EC"/>
</dbReference>
<dbReference type="STRING" id="78915.A0A4P9XFX3"/>
<evidence type="ECO:0000259" key="10">
    <source>
        <dbReference type="Pfam" id="PF00205"/>
    </source>
</evidence>
<evidence type="ECO:0000256" key="6">
    <source>
        <dbReference type="ARBA" id="ARBA00023239"/>
    </source>
</evidence>
<gene>
    <name evidence="12" type="ORF">THASP1DRAFT_21072</name>
</gene>
<comment type="catalytic activity">
    <reaction evidence="7">
        <text>a 2-hydroxy-3-methyl fatty acyl-CoA = a 2-methyl-branched fatty aldehyde + formyl-CoA</text>
        <dbReference type="Rhea" id="RHEA:25375"/>
        <dbReference type="ChEBI" id="CHEBI:49188"/>
        <dbReference type="ChEBI" id="CHEBI:57376"/>
        <dbReference type="ChEBI" id="CHEBI:58783"/>
        <dbReference type="EC" id="4.1.2.63"/>
    </reaction>
    <physiologicalReaction direction="left-to-right" evidence="7">
        <dbReference type="Rhea" id="RHEA:25376"/>
    </physiologicalReaction>
</comment>
<dbReference type="PANTHER" id="PTHR43710:SF2">
    <property type="entry name" value="2-HYDROXYACYL-COA LYASE 1"/>
    <property type="match status" value="1"/>
</dbReference>
<feature type="domain" description="Thiamine pyrophosphate enzyme TPP-binding" evidence="11">
    <location>
        <begin position="300"/>
        <end position="447"/>
    </location>
</feature>
<dbReference type="InterPro" id="IPR011766">
    <property type="entry name" value="TPP_enzyme_TPP-bd"/>
</dbReference>
<dbReference type="EC" id="4.1.2.63" evidence="9"/>
<feature type="non-terminal residue" evidence="12">
    <location>
        <position position="1"/>
    </location>
</feature>
<dbReference type="AlphaFoldDB" id="A0A4P9XFX3"/>